<dbReference type="InterPro" id="IPR036388">
    <property type="entry name" value="WH-like_DNA-bd_sf"/>
</dbReference>
<evidence type="ECO:0000313" key="10">
    <source>
        <dbReference type="Proteomes" id="UP000076927"/>
    </source>
</evidence>
<evidence type="ECO:0000256" key="7">
    <source>
        <dbReference type="ARBA" id="ARBA00023163"/>
    </source>
</evidence>
<dbReference type="OrthoDB" id="9802601at2"/>
<comment type="cofactor">
    <cofactor evidence="1">
        <name>pyridoxal 5'-phosphate</name>
        <dbReference type="ChEBI" id="CHEBI:597326"/>
    </cofactor>
</comment>
<dbReference type="InterPro" id="IPR004839">
    <property type="entry name" value="Aminotransferase_I/II_large"/>
</dbReference>
<dbReference type="Pfam" id="PF00392">
    <property type="entry name" value="GntR"/>
    <property type="match status" value="1"/>
</dbReference>
<dbReference type="Gene3D" id="1.10.10.10">
    <property type="entry name" value="Winged helix-like DNA-binding domain superfamily/Winged helix DNA-binding domain"/>
    <property type="match status" value="1"/>
</dbReference>
<dbReference type="SUPFAM" id="SSF53383">
    <property type="entry name" value="PLP-dependent transferases"/>
    <property type="match status" value="1"/>
</dbReference>
<dbReference type="InterPro" id="IPR000524">
    <property type="entry name" value="Tscrpt_reg_HTH_GntR"/>
</dbReference>
<reference evidence="9 10" key="1">
    <citation type="submission" date="2015-01" db="EMBL/GenBank/DDBJ databases">
        <title>Paenibacillus swuensis/DY6/whole genome sequencing.</title>
        <authorList>
            <person name="Kim M.K."/>
            <person name="Srinivasan S."/>
            <person name="Lee J.-J."/>
        </authorList>
    </citation>
    <scope>NUCLEOTIDE SEQUENCE [LARGE SCALE GENOMIC DNA]</scope>
    <source>
        <strain evidence="9 10">DY6</strain>
    </source>
</reference>
<dbReference type="Proteomes" id="UP000076927">
    <property type="component" value="Chromosome"/>
</dbReference>
<dbReference type="InterPro" id="IPR015424">
    <property type="entry name" value="PyrdxlP-dep_Trfase"/>
</dbReference>
<accession>A0A172TEI6</accession>
<dbReference type="EMBL" id="CP011388">
    <property type="protein sequence ID" value="ANE45458.1"/>
    <property type="molecule type" value="Genomic_DNA"/>
</dbReference>
<dbReference type="GO" id="GO:0030170">
    <property type="term" value="F:pyridoxal phosphate binding"/>
    <property type="evidence" value="ECO:0007669"/>
    <property type="project" value="InterPro"/>
</dbReference>
<dbReference type="CDD" id="cd07377">
    <property type="entry name" value="WHTH_GntR"/>
    <property type="match status" value="1"/>
</dbReference>
<keyword evidence="10" id="KW-1185">Reference proteome</keyword>
<comment type="similarity">
    <text evidence="2">In the C-terminal section; belongs to the class-I pyridoxal-phosphate-dependent aminotransferase family.</text>
</comment>
<gene>
    <name evidence="9" type="ORF">SY83_02995</name>
</gene>
<evidence type="ECO:0000256" key="2">
    <source>
        <dbReference type="ARBA" id="ARBA00005384"/>
    </source>
</evidence>
<protein>
    <submittedName>
        <fullName evidence="9">GntR family transcriptional regulator</fullName>
    </submittedName>
</protein>
<evidence type="ECO:0000256" key="6">
    <source>
        <dbReference type="ARBA" id="ARBA00023125"/>
    </source>
</evidence>
<keyword evidence="7" id="KW-0804">Transcription</keyword>
<keyword evidence="3" id="KW-0808">Transferase</keyword>
<evidence type="ECO:0000313" key="9">
    <source>
        <dbReference type="EMBL" id="ANE45458.1"/>
    </source>
</evidence>
<dbReference type="InterPro" id="IPR015421">
    <property type="entry name" value="PyrdxlP-dep_Trfase_major"/>
</dbReference>
<evidence type="ECO:0000256" key="1">
    <source>
        <dbReference type="ARBA" id="ARBA00001933"/>
    </source>
</evidence>
<keyword evidence="6" id="KW-0238">DNA-binding</keyword>
<dbReference type="SUPFAM" id="SSF46785">
    <property type="entry name" value="Winged helix' DNA-binding domain"/>
    <property type="match status" value="1"/>
</dbReference>
<keyword evidence="3" id="KW-0032">Aminotransferase</keyword>
<dbReference type="PROSITE" id="PS50949">
    <property type="entry name" value="HTH_GNTR"/>
    <property type="match status" value="1"/>
</dbReference>
<dbReference type="GO" id="GO:0003700">
    <property type="term" value="F:DNA-binding transcription factor activity"/>
    <property type="evidence" value="ECO:0007669"/>
    <property type="project" value="InterPro"/>
</dbReference>
<dbReference type="CDD" id="cd00609">
    <property type="entry name" value="AAT_like"/>
    <property type="match status" value="1"/>
</dbReference>
<dbReference type="PATRIC" id="fig|1178515.4.peg.585"/>
<dbReference type="InterPro" id="IPR051446">
    <property type="entry name" value="HTH_trans_reg/aminotransferase"/>
</dbReference>
<proteinExistence type="inferred from homology"/>
<keyword evidence="5" id="KW-0805">Transcription regulation</keyword>
<dbReference type="SMART" id="SM00345">
    <property type="entry name" value="HTH_GNTR"/>
    <property type="match status" value="1"/>
</dbReference>
<sequence>MRKYAQIICDMEERIQQGFWKPGDKLTSIRTLSADYNCSMNTVIKAYSELERKHRIYAVPNSGYYVVEGGSTGAVDNGNTSRIDFLSAGPDKEAMPYRDFQHCMNQAIERYQEEMFTYSEPQGLYSLRQQLARHLQDLQVFTVPERIWVVSGSQQALNLFVSLPFPNGRTNICLEQPTHMSFIQSVQHHDVEAYGIEVSGAGVDLERLEHIFAHHQIKFFYMVSRFHNPTGHSYTNEDKRRIVELARQYDVYIIEDDYMGDLDVNLKQDPLYAYEPSGRVIYVKSFSKVMLPGLRLGLAVLPEAMNESFRRAKFAADLHTPLLMQGALEIYLKSGMFQAHIQRMRELYRGKAILLQEAYKKHLPAVSALYSEALSGFYSTIELPRGIKAKELIQHLMQENVEVDEVEKMFLPAFAKDTMIRISVSQVREDLIEQGIRNIAEGIRGLCERKHEVVVFK</sequence>
<evidence type="ECO:0000256" key="3">
    <source>
        <dbReference type="ARBA" id="ARBA00022576"/>
    </source>
</evidence>
<keyword evidence="4" id="KW-0663">Pyridoxal phosphate</keyword>
<dbReference type="Pfam" id="PF00155">
    <property type="entry name" value="Aminotran_1_2"/>
    <property type="match status" value="1"/>
</dbReference>
<organism evidence="9 10">
    <name type="scientific">Paenibacillus swuensis</name>
    <dbReference type="NCBI Taxonomy" id="1178515"/>
    <lineage>
        <taxon>Bacteria</taxon>
        <taxon>Bacillati</taxon>
        <taxon>Bacillota</taxon>
        <taxon>Bacilli</taxon>
        <taxon>Bacillales</taxon>
        <taxon>Paenibacillaceae</taxon>
        <taxon>Paenibacillus</taxon>
    </lineage>
</organism>
<evidence type="ECO:0000256" key="5">
    <source>
        <dbReference type="ARBA" id="ARBA00023015"/>
    </source>
</evidence>
<dbReference type="PANTHER" id="PTHR46577:SF1">
    <property type="entry name" value="HTH-TYPE TRANSCRIPTIONAL REGULATORY PROTEIN GABR"/>
    <property type="match status" value="1"/>
</dbReference>
<dbReference type="KEGG" id="pswu:SY83_02995"/>
<dbReference type="PANTHER" id="PTHR46577">
    <property type="entry name" value="HTH-TYPE TRANSCRIPTIONAL REGULATORY PROTEIN GABR"/>
    <property type="match status" value="1"/>
</dbReference>
<dbReference type="Gene3D" id="3.40.640.10">
    <property type="entry name" value="Type I PLP-dependent aspartate aminotransferase-like (Major domain)"/>
    <property type="match status" value="1"/>
</dbReference>
<dbReference type="RefSeq" id="WP_068604125.1">
    <property type="nucleotide sequence ID" value="NZ_CP011388.1"/>
</dbReference>
<dbReference type="GO" id="GO:0003677">
    <property type="term" value="F:DNA binding"/>
    <property type="evidence" value="ECO:0007669"/>
    <property type="project" value="UniProtKB-KW"/>
</dbReference>
<dbReference type="InterPro" id="IPR036390">
    <property type="entry name" value="WH_DNA-bd_sf"/>
</dbReference>
<feature type="domain" description="HTH gntR-type" evidence="8">
    <location>
        <begin position="1"/>
        <end position="69"/>
    </location>
</feature>
<dbReference type="AlphaFoldDB" id="A0A172TEI6"/>
<name>A0A172TEI6_9BACL</name>
<evidence type="ECO:0000256" key="4">
    <source>
        <dbReference type="ARBA" id="ARBA00022898"/>
    </source>
</evidence>
<dbReference type="GO" id="GO:0008483">
    <property type="term" value="F:transaminase activity"/>
    <property type="evidence" value="ECO:0007669"/>
    <property type="project" value="UniProtKB-KW"/>
</dbReference>
<evidence type="ECO:0000259" key="8">
    <source>
        <dbReference type="PROSITE" id="PS50949"/>
    </source>
</evidence>